<evidence type="ECO:0000256" key="1">
    <source>
        <dbReference type="PROSITE-ProRule" id="PRU00244"/>
    </source>
</evidence>
<feature type="domain" description="MHYT" evidence="3">
    <location>
        <begin position="5"/>
        <end position="199"/>
    </location>
</feature>
<keyword evidence="5" id="KW-1185">Reference proteome</keyword>
<proteinExistence type="predicted"/>
<dbReference type="PROSITE" id="PS50887">
    <property type="entry name" value="GGDEF"/>
    <property type="match status" value="1"/>
</dbReference>
<dbReference type="PANTHER" id="PTHR35152">
    <property type="entry name" value="DOMAIN SIGNALLING PROTEIN, PUTATIVE (AFU_ORTHOLOGUE AFUA_5G11310)-RELATED"/>
    <property type="match status" value="1"/>
</dbReference>
<evidence type="ECO:0000313" key="4">
    <source>
        <dbReference type="EMBL" id="QSP95698.1"/>
    </source>
</evidence>
<feature type="transmembrane region" description="Helical" evidence="1">
    <location>
        <begin position="103"/>
        <end position="123"/>
    </location>
</feature>
<evidence type="ECO:0000313" key="5">
    <source>
        <dbReference type="Proteomes" id="UP000663555"/>
    </source>
</evidence>
<dbReference type="PANTHER" id="PTHR35152:SF1">
    <property type="entry name" value="DOMAIN SIGNALLING PROTEIN, PUTATIVE (AFU_ORTHOLOGUE AFUA_5G11310)-RELATED"/>
    <property type="match status" value="1"/>
</dbReference>
<name>A0ABX7MTQ8_9GAMM</name>
<dbReference type="EMBL" id="CP071247">
    <property type="protein sequence ID" value="QSP95698.1"/>
    <property type="molecule type" value="Genomic_DNA"/>
</dbReference>
<dbReference type="PROSITE" id="PS50924">
    <property type="entry name" value="MHYT"/>
    <property type="match status" value="1"/>
</dbReference>
<feature type="transmembrane region" description="Helical" evidence="1">
    <location>
        <begin position="6"/>
        <end position="29"/>
    </location>
</feature>
<reference evidence="4 5" key="1">
    <citation type="submission" date="2021-03" db="EMBL/GenBank/DDBJ databases">
        <title>Genome sequencing of Marinobacter sp. LPB0319.</title>
        <authorList>
            <person name="Kim J."/>
        </authorList>
    </citation>
    <scope>NUCLEOTIDE SEQUENCE [LARGE SCALE GENOMIC DNA]</scope>
    <source>
        <strain evidence="4 5">LPB0319</strain>
    </source>
</reference>
<dbReference type="RefSeq" id="WP_206644935.1">
    <property type="nucleotide sequence ID" value="NZ_CP071247.1"/>
</dbReference>
<dbReference type="Pfam" id="PF03707">
    <property type="entry name" value="MHYT"/>
    <property type="match status" value="2"/>
</dbReference>
<dbReference type="NCBIfam" id="TIGR00254">
    <property type="entry name" value="GGDEF"/>
    <property type="match status" value="1"/>
</dbReference>
<dbReference type="InterPro" id="IPR000160">
    <property type="entry name" value="GGDEF_dom"/>
</dbReference>
<feature type="transmembrane region" description="Helical" evidence="1">
    <location>
        <begin position="171"/>
        <end position="197"/>
    </location>
</feature>
<keyword evidence="1" id="KW-0812">Transmembrane</keyword>
<protein>
    <submittedName>
        <fullName evidence="4">Diguanylate cyclase</fullName>
    </submittedName>
</protein>
<dbReference type="InterPro" id="IPR005330">
    <property type="entry name" value="MHYT_dom"/>
</dbReference>
<evidence type="ECO:0000259" key="3">
    <source>
        <dbReference type="PROSITE" id="PS50924"/>
    </source>
</evidence>
<organism evidence="4 5">
    <name type="scientific">Marinobacter salinisoli</name>
    <dbReference type="NCBI Taxonomy" id="2769486"/>
    <lineage>
        <taxon>Bacteria</taxon>
        <taxon>Pseudomonadati</taxon>
        <taxon>Pseudomonadota</taxon>
        <taxon>Gammaproteobacteria</taxon>
        <taxon>Pseudomonadales</taxon>
        <taxon>Marinobacteraceae</taxon>
        <taxon>Marinobacter</taxon>
    </lineage>
</organism>
<feature type="domain" description="GGDEF" evidence="2">
    <location>
        <begin position="289"/>
        <end position="418"/>
    </location>
</feature>
<accession>A0ABX7MTQ8</accession>
<dbReference type="Pfam" id="PF00990">
    <property type="entry name" value="GGDEF"/>
    <property type="match status" value="1"/>
</dbReference>
<gene>
    <name evidence="4" type="ORF">LPB19_04600</name>
</gene>
<dbReference type="InterPro" id="IPR043128">
    <property type="entry name" value="Rev_trsase/Diguanyl_cyclase"/>
</dbReference>
<evidence type="ECO:0000259" key="2">
    <source>
        <dbReference type="PROSITE" id="PS50887"/>
    </source>
</evidence>
<feature type="transmembrane region" description="Helical" evidence="1">
    <location>
        <begin position="41"/>
        <end position="59"/>
    </location>
</feature>
<dbReference type="SMART" id="SM00267">
    <property type="entry name" value="GGDEF"/>
    <property type="match status" value="1"/>
</dbReference>
<keyword evidence="1" id="KW-1133">Transmembrane helix</keyword>
<dbReference type="Proteomes" id="UP000663555">
    <property type="component" value="Chromosome"/>
</dbReference>
<feature type="transmembrane region" description="Helical" evidence="1">
    <location>
        <begin position="79"/>
        <end position="96"/>
    </location>
</feature>
<feature type="transmembrane region" description="Helical" evidence="1">
    <location>
        <begin position="217"/>
        <end position="238"/>
    </location>
</feature>
<dbReference type="SUPFAM" id="SSF55073">
    <property type="entry name" value="Nucleotide cyclase"/>
    <property type="match status" value="1"/>
</dbReference>
<keyword evidence="1" id="KW-0472">Membrane</keyword>
<dbReference type="Gene3D" id="3.30.70.270">
    <property type="match status" value="1"/>
</dbReference>
<dbReference type="InterPro" id="IPR029787">
    <property type="entry name" value="Nucleotide_cyclase"/>
</dbReference>
<feature type="transmembrane region" description="Helical" evidence="1">
    <location>
        <begin position="135"/>
        <end position="159"/>
    </location>
</feature>
<sequence length="428" mass="46304">MLADYDASLVAASFVVAVLAAYTALYFGTRLNKAWGSDRRRWLLGGALVMGSGVWTMHFVGMRAMPMDVAMSFDTLMTAISWLAAVLASGVALNIISRAHLGAPLFAVASITMAGGIVVMHYLGMYAMRMSAAPVLHPGFLVLSVVIAVLASGAALAICRYLRNQQGARAVFLQLGAALVMAAAICGMHYTGMLAMVYPQGAVPATDNGLTGQWMGIPLAVASVLLLAVALVVTIVDVGERRALERRRAAEDRRVERMAFRDSLTGLPNRAGLEQTLLDILAQDPEHKRHFALIYLDMANYRELTSQLASDAMNQVIREVSQTLQEYLPGAAYLARYSNTAFVVLLPDHHKADYGFLYQRLRRLDDKMTAAGTAITWRAGQSVYPVTGASSRKLIRAAMLPRALADIGHFDNVEVSPSVTLPGQMRLS</sequence>